<evidence type="ECO:0000313" key="2">
    <source>
        <dbReference type="EMBL" id="MFC5503410.1"/>
    </source>
</evidence>
<keyword evidence="2" id="KW-0808">Transferase</keyword>
<evidence type="ECO:0000259" key="1">
    <source>
        <dbReference type="Pfam" id="PF00483"/>
    </source>
</evidence>
<proteinExistence type="predicted"/>
<dbReference type="Gene3D" id="3.90.550.10">
    <property type="entry name" value="Spore Coat Polysaccharide Biosynthesis Protein SpsA, Chain A"/>
    <property type="match status" value="1"/>
</dbReference>
<comment type="caution">
    <text evidence="2">The sequence shown here is derived from an EMBL/GenBank/DDBJ whole genome shotgun (WGS) entry which is preliminary data.</text>
</comment>
<keyword evidence="2" id="KW-0548">Nucleotidyltransferase</keyword>
<protein>
    <submittedName>
        <fullName evidence="2">Glucose-1-phosphate cytidylyltransferase</fullName>
        <ecNumber evidence="2">2.7.7.33</ecNumber>
    </submittedName>
</protein>
<dbReference type="SUPFAM" id="SSF53448">
    <property type="entry name" value="Nucleotide-diphospho-sugar transferases"/>
    <property type="match status" value="1"/>
</dbReference>
<dbReference type="CDD" id="cd02524">
    <property type="entry name" value="G1P_cytidylyltransferase"/>
    <property type="match status" value="1"/>
</dbReference>
<gene>
    <name evidence="2" type="primary">rfbF</name>
    <name evidence="2" type="ORF">ACFPJ4_14270</name>
</gene>
<feature type="domain" description="Nucleotidyl transferase" evidence="1">
    <location>
        <begin position="2"/>
        <end position="203"/>
    </location>
</feature>
<dbReference type="InterPro" id="IPR013446">
    <property type="entry name" value="G1P_cyt_trans-like"/>
</dbReference>
<dbReference type="NCBIfam" id="TIGR02623">
    <property type="entry name" value="G1P_cyt_trans"/>
    <property type="match status" value="1"/>
</dbReference>
<name>A0ABW0NTK2_9MICO</name>
<dbReference type="InterPro" id="IPR005835">
    <property type="entry name" value="NTP_transferase_dom"/>
</dbReference>
<dbReference type="Pfam" id="PF00483">
    <property type="entry name" value="NTP_transferase"/>
    <property type="match status" value="1"/>
</dbReference>
<dbReference type="EC" id="2.7.7.33" evidence="2"/>
<keyword evidence="3" id="KW-1185">Reference proteome</keyword>
<dbReference type="Proteomes" id="UP001596039">
    <property type="component" value="Unassembled WGS sequence"/>
</dbReference>
<accession>A0ABW0NTK2</accession>
<dbReference type="RefSeq" id="WP_386741125.1">
    <property type="nucleotide sequence ID" value="NZ_JBHSMG010000005.1"/>
</dbReference>
<organism evidence="2 3">
    <name type="scientific">Lysinimonas soli</name>
    <dbReference type="NCBI Taxonomy" id="1074233"/>
    <lineage>
        <taxon>Bacteria</taxon>
        <taxon>Bacillati</taxon>
        <taxon>Actinomycetota</taxon>
        <taxon>Actinomycetes</taxon>
        <taxon>Micrococcales</taxon>
        <taxon>Microbacteriaceae</taxon>
        <taxon>Lysinimonas</taxon>
    </lineage>
</organism>
<dbReference type="InterPro" id="IPR029044">
    <property type="entry name" value="Nucleotide-diphossugar_trans"/>
</dbReference>
<evidence type="ECO:0000313" key="3">
    <source>
        <dbReference type="Proteomes" id="UP001596039"/>
    </source>
</evidence>
<dbReference type="PANTHER" id="PTHR47183">
    <property type="entry name" value="GLUCOSE-1-PHOSPHATE CYTIDYLYLTRANSFERASE-RELATED"/>
    <property type="match status" value="1"/>
</dbReference>
<dbReference type="PANTHER" id="PTHR47183:SF1">
    <property type="entry name" value="GLUCOSE-1-PHOSPHATE CYTIDYLYLTRANSFERASE"/>
    <property type="match status" value="1"/>
</dbReference>
<sequence>MKAVLLAGGLGTRMREETEFRPKPMVEVGGRPVLWHIMKILGQKSIQDFVICTGYKSEIIKNYFANYDAMNSDFTVKLGSRKSIEYHGEHDESDWSVTVAYTGAATMTGGRIKKVQKYVGDERFLCTYGDGIADVDIDALLEYHESHGKIATMTTVQPLSRFGVLDLDADGSVKRFKEKPQVEGWINIGYFIFEPEIFDYLDDDSVLEEEPLHRLAADNQIAAYKHQGFWQPMDTYRETLMLNELWDSGNAPWRSW</sequence>
<dbReference type="EMBL" id="JBHSMG010000005">
    <property type="protein sequence ID" value="MFC5503410.1"/>
    <property type="molecule type" value="Genomic_DNA"/>
</dbReference>
<dbReference type="GO" id="GO:0047343">
    <property type="term" value="F:glucose-1-phosphate cytidylyltransferase activity"/>
    <property type="evidence" value="ECO:0007669"/>
    <property type="project" value="UniProtKB-EC"/>
</dbReference>
<reference evidence="3" key="1">
    <citation type="journal article" date="2019" name="Int. J. Syst. Evol. Microbiol.">
        <title>The Global Catalogue of Microorganisms (GCM) 10K type strain sequencing project: providing services to taxonomists for standard genome sequencing and annotation.</title>
        <authorList>
            <consortium name="The Broad Institute Genomics Platform"/>
            <consortium name="The Broad Institute Genome Sequencing Center for Infectious Disease"/>
            <person name="Wu L."/>
            <person name="Ma J."/>
        </authorList>
    </citation>
    <scope>NUCLEOTIDE SEQUENCE [LARGE SCALE GENOMIC DNA]</scope>
    <source>
        <strain evidence="3">CGMCC 4.6997</strain>
    </source>
</reference>
<dbReference type="InterPro" id="IPR046981">
    <property type="entry name" value="G1P_cyt_trans"/>
</dbReference>